<accession>A0ABT5NPM1</accession>
<dbReference type="RefSeq" id="WP_273908782.1">
    <property type="nucleotide sequence ID" value="NZ_JAMDGX010000001.1"/>
</dbReference>
<dbReference type="Proteomes" id="UP001148203">
    <property type="component" value="Unassembled WGS sequence"/>
</dbReference>
<organism evidence="2 3">
    <name type="scientific">Pseudomonas fontis</name>
    <dbReference type="NCBI Taxonomy" id="2942633"/>
    <lineage>
        <taxon>Bacteria</taxon>
        <taxon>Pseudomonadati</taxon>
        <taxon>Pseudomonadota</taxon>
        <taxon>Gammaproteobacteria</taxon>
        <taxon>Pseudomonadales</taxon>
        <taxon>Pseudomonadaceae</taxon>
        <taxon>Pseudomonas</taxon>
    </lineage>
</organism>
<dbReference type="InterPro" id="IPR009826">
    <property type="entry name" value="DNA_circ_N"/>
</dbReference>
<proteinExistence type="predicted"/>
<dbReference type="EMBL" id="JAMDGY010000016">
    <property type="protein sequence ID" value="MDD0990103.1"/>
    <property type="molecule type" value="Genomic_DNA"/>
</dbReference>
<evidence type="ECO:0000259" key="1">
    <source>
        <dbReference type="Pfam" id="PF07157"/>
    </source>
</evidence>
<evidence type="ECO:0000313" key="3">
    <source>
        <dbReference type="Proteomes" id="UP001148203"/>
    </source>
</evidence>
<reference evidence="2 3" key="1">
    <citation type="submission" date="2022-05" db="EMBL/GenBank/DDBJ databases">
        <title>Novel Pseudomonas spp. Isolated from a Rainbow Trout Aquaculture Facility.</title>
        <authorList>
            <person name="Testerman T."/>
            <person name="Graf J."/>
        </authorList>
    </citation>
    <scope>NUCLEOTIDE SEQUENCE [LARGE SCALE GENOMIC DNA]</scope>
    <source>
        <strain evidence="2 3">ID681</strain>
    </source>
</reference>
<feature type="domain" description="DNA circulation N-terminal" evidence="1">
    <location>
        <begin position="9"/>
        <end position="94"/>
    </location>
</feature>
<evidence type="ECO:0000313" key="2">
    <source>
        <dbReference type="EMBL" id="MDD0990103.1"/>
    </source>
</evidence>
<name>A0ABT5NPM1_9PSED</name>
<dbReference type="Pfam" id="PF07157">
    <property type="entry name" value="DNA_circ_N"/>
    <property type="match status" value="1"/>
</dbReference>
<sequence>MTRDWNKSLLPASFAGVKFWVSKSNVPVGRKGVLHEYPQRDEAYFESLGRQAQTHVLSGFIVGPDCFQQRDRLLEALAKGAGELLHPWLGRMRVKVGECTLTHERSSGGVASFELKFHPDVPLKFPTARANTGQQLAQASQSLLDSALARYNAAMATVDRARINLVGLRNRLSGVYNLINQQFKPLLATFNNLTGLVQSVVNAPRGLGALFSSYFSEVKGGLAMFASPTARRSGDPAEALNAALGRGYRGVLGSATQQAEAAGQIDSQVPASGKDTSRTAQAVADLLQDALLVQAALLIAQMPATRRPGVLSETPSLTEQAARPVQRDEVPVADDVLALRDLLDEVIWQASLKADAEHYQALSLLRQHLVAHLNAVAASGVRLLAVTPEQPLPALVLAYRRFADATRAGEIVQRNRILHPGFVPPVPLQVAQE</sequence>
<keyword evidence="3" id="KW-1185">Reference proteome</keyword>
<gene>
    <name evidence="2" type="ORF">M5G11_06080</name>
</gene>
<comment type="caution">
    <text evidence="2">The sequence shown here is derived from an EMBL/GenBank/DDBJ whole genome shotgun (WGS) entry which is preliminary data.</text>
</comment>
<protein>
    <submittedName>
        <fullName evidence="2">DNA circularization N-terminal domain-containing protein</fullName>
    </submittedName>
</protein>